<protein>
    <submittedName>
        <fullName evidence="3">Uncharacterized protein LOC112044832</fullName>
    </submittedName>
</protein>
<sequence length="388" mass="44880">MAEGEEVLNEILERVAKEQGYDDFRITSKQISTDGANYTSFLYQASITAPNKEELKLFVKVAAAGEKIREIAPFRMFETESFAYNKLLKAYKAIEEKHDVPKEHRLVTPKFYASSDEYLREALVFEDLSSSGYTMYDRFKSIDWEYTAKSVQNLAKLHALSIAWSIEDPEAFDSITTMSETGNMDSIMGYLNTVVSNAILVTREENKERLQKFMDRVIEQNTYISLYRPISRAVIAHGDYRPSNLMHRIKEDGTLEVISLDYQTLQRGNPILDLMYFLFNGSDKGFRDRHFNQTLNFYYEELCLALRRLNLDPEFIYPRKNYEDEVQKVLPVGLTTGMFCLLIVTVEVEDAPKVNKDIAITDFAINPSNLYKTRLNEIIDFFIEKGVL</sequence>
<evidence type="ECO:0000313" key="3">
    <source>
        <dbReference type="RefSeq" id="XP_023936576.2"/>
    </source>
</evidence>
<dbReference type="SMART" id="SM00587">
    <property type="entry name" value="CHK"/>
    <property type="match status" value="1"/>
</dbReference>
<proteinExistence type="predicted"/>
<name>A0A6J1N149_BICAN</name>
<dbReference type="InterPro" id="IPR011009">
    <property type="entry name" value="Kinase-like_dom_sf"/>
</dbReference>
<dbReference type="RefSeq" id="XP_023936576.2">
    <property type="nucleotide sequence ID" value="XM_024080808.2"/>
</dbReference>
<accession>A0A6J1N149</accession>
<dbReference type="SUPFAM" id="SSF56112">
    <property type="entry name" value="Protein kinase-like (PK-like)"/>
    <property type="match status" value="1"/>
</dbReference>
<feature type="domain" description="CHK kinase-like" evidence="1">
    <location>
        <begin position="123"/>
        <end position="308"/>
    </location>
</feature>
<dbReference type="GeneID" id="112044832"/>
<organism evidence="2 3">
    <name type="scientific">Bicyclus anynana</name>
    <name type="common">Squinting bush brown butterfly</name>
    <dbReference type="NCBI Taxonomy" id="110368"/>
    <lineage>
        <taxon>Eukaryota</taxon>
        <taxon>Metazoa</taxon>
        <taxon>Ecdysozoa</taxon>
        <taxon>Arthropoda</taxon>
        <taxon>Hexapoda</taxon>
        <taxon>Insecta</taxon>
        <taxon>Pterygota</taxon>
        <taxon>Neoptera</taxon>
        <taxon>Endopterygota</taxon>
        <taxon>Lepidoptera</taxon>
        <taxon>Glossata</taxon>
        <taxon>Ditrysia</taxon>
        <taxon>Papilionoidea</taxon>
        <taxon>Nymphalidae</taxon>
        <taxon>Satyrinae</taxon>
        <taxon>Satyrini</taxon>
        <taxon>Mycalesina</taxon>
        <taxon>Bicyclus</taxon>
    </lineage>
</organism>
<gene>
    <name evidence="3" type="primary">LOC112044832</name>
</gene>
<dbReference type="AlphaFoldDB" id="A0A6J1N149"/>
<evidence type="ECO:0000313" key="2">
    <source>
        <dbReference type="Proteomes" id="UP001652582"/>
    </source>
</evidence>
<reference evidence="3" key="1">
    <citation type="submission" date="2025-08" db="UniProtKB">
        <authorList>
            <consortium name="RefSeq"/>
        </authorList>
    </citation>
    <scope>IDENTIFICATION</scope>
</reference>
<keyword evidence="2" id="KW-1185">Reference proteome</keyword>
<dbReference type="Pfam" id="PF02958">
    <property type="entry name" value="EcKL"/>
    <property type="match status" value="1"/>
</dbReference>
<evidence type="ECO:0000259" key="1">
    <source>
        <dbReference type="SMART" id="SM00587"/>
    </source>
</evidence>
<dbReference type="InterPro" id="IPR004119">
    <property type="entry name" value="EcKL"/>
</dbReference>
<dbReference type="KEGG" id="bany:112044832"/>
<dbReference type="PANTHER" id="PTHR11012:SF30">
    <property type="entry name" value="PROTEIN KINASE-LIKE DOMAIN-CONTAINING"/>
    <property type="match status" value="1"/>
</dbReference>
<dbReference type="InterPro" id="IPR015897">
    <property type="entry name" value="CHK_kinase-like"/>
</dbReference>
<dbReference type="Proteomes" id="UP001652582">
    <property type="component" value="Chromosome 20"/>
</dbReference>
<dbReference type="Gene3D" id="3.90.1200.10">
    <property type="match status" value="1"/>
</dbReference>
<dbReference type="PANTHER" id="PTHR11012">
    <property type="entry name" value="PROTEIN KINASE-LIKE DOMAIN-CONTAINING"/>
    <property type="match status" value="1"/>
</dbReference>
<dbReference type="OrthoDB" id="191037at2759"/>